<accession>A0A1V4KY14</accession>
<feature type="region of interest" description="Disordered" evidence="1">
    <location>
        <begin position="39"/>
        <end position="65"/>
    </location>
</feature>
<evidence type="ECO:0000313" key="2">
    <source>
        <dbReference type="EMBL" id="OPJ89256.1"/>
    </source>
</evidence>
<sequence>MARRGKAAARLRGMEKTINPGCVISTEPGAVWRNLRVSRTALGSPQPGSSDPGQEQQPKNRSETPCSELEVAGGLGLVAPRTPTTLHQGFVIDAAKWEMLVT</sequence>
<feature type="compositionally biased region" description="Polar residues" evidence="1">
    <location>
        <begin position="41"/>
        <end position="65"/>
    </location>
</feature>
<organism evidence="2 3">
    <name type="scientific">Patagioenas fasciata monilis</name>
    <dbReference type="NCBI Taxonomy" id="372326"/>
    <lineage>
        <taxon>Eukaryota</taxon>
        <taxon>Metazoa</taxon>
        <taxon>Chordata</taxon>
        <taxon>Craniata</taxon>
        <taxon>Vertebrata</taxon>
        <taxon>Euteleostomi</taxon>
        <taxon>Archelosauria</taxon>
        <taxon>Archosauria</taxon>
        <taxon>Dinosauria</taxon>
        <taxon>Saurischia</taxon>
        <taxon>Theropoda</taxon>
        <taxon>Coelurosauria</taxon>
        <taxon>Aves</taxon>
        <taxon>Neognathae</taxon>
        <taxon>Neoaves</taxon>
        <taxon>Columbimorphae</taxon>
        <taxon>Columbiformes</taxon>
        <taxon>Columbidae</taxon>
        <taxon>Patagioenas</taxon>
    </lineage>
</organism>
<dbReference type="Proteomes" id="UP000190648">
    <property type="component" value="Unassembled WGS sequence"/>
</dbReference>
<name>A0A1V4KY14_PATFA</name>
<comment type="caution">
    <text evidence="2">The sequence shown here is derived from an EMBL/GenBank/DDBJ whole genome shotgun (WGS) entry which is preliminary data.</text>
</comment>
<evidence type="ECO:0000256" key="1">
    <source>
        <dbReference type="SAM" id="MobiDB-lite"/>
    </source>
</evidence>
<gene>
    <name evidence="2" type="ORF">AV530_010062</name>
</gene>
<dbReference type="AlphaFoldDB" id="A0A1V4KY14"/>
<protein>
    <submittedName>
        <fullName evidence="2">Uncharacterized protein</fullName>
    </submittedName>
</protein>
<proteinExistence type="predicted"/>
<keyword evidence="3" id="KW-1185">Reference proteome</keyword>
<reference evidence="2 3" key="1">
    <citation type="submission" date="2016-02" db="EMBL/GenBank/DDBJ databases">
        <title>Band-tailed pigeon sequencing and assembly.</title>
        <authorList>
            <person name="Soares A.E."/>
            <person name="Novak B.J."/>
            <person name="Rice E.S."/>
            <person name="O'Connell B."/>
            <person name="Chang D."/>
            <person name="Weber S."/>
            <person name="Shapiro B."/>
        </authorList>
    </citation>
    <scope>NUCLEOTIDE SEQUENCE [LARGE SCALE GENOMIC DNA]</scope>
    <source>
        <strain evidence="2">BTP2013</strain>
        <tissue evidence="2">Blood</tissue>
    </source>
</reference>
<dbReference type="EMBL" id="LSYS01001226">
    <property type="protein sequence ID" value="OPJ89256.1"/>
    <property type="molecule type" value="Genomic_DNA"/>
</dbReference>
<evidence type="ECO:0000313" key="3">
    <source>
        <dbReference type="Proteomes" id="UP000190648"/>
    </source>
</evidence>